<organism evidence="2 3">
    <name type="scientific">Williamwhitmania taraxaci</name>
    <dbReference type="NCBI Taxonomy" id="1640674"/>
    <lineage>
        <taxon>Bacteria</taxon>
        <taxon>Pseudomonadati</taxon>
        <taxon>Bacteroidota</taxon>
        <taxon>Bacteroidia</taxon>
        <taxon>Bacteroidales</taxon>
        <taxon>Williamwhitmaniaceae</taxon>
        <taxon>Williamwhitmania</taxon>
    </lineage>
</organism>
<evidence type="ECO:0000256" key="1">
    <source>
        <dbReference type="SAM" id="Coils"/>
    </source>
</evidence>
<accession>A0A1G6MDB5</accession>
<dbReference type="STRING" id="1640674.SAMN05216323_103545"/>
<sequence>MKQKGKTWTDATGRSVDTWAINPVLKVEEKHAQRIADLGLKAEKALKSLNKAVDDAQQEVYQMKLKDAHIKDYSRMPTPNSLTFSTFDKTATVDIITTKRLVFDKTYVNIIKAKFEEFFAVFDKDEIASKRFSFLREMINSLLFKSSGDLDQTSVNEIRAHKATAERTKVPGWELFVEAVELFDKAIRTETGNRLFYVEVAEGGRMRRVALKYTDA</sequence>
<keyword evidence="1" id="KW-0175">Coiled coil</keyword>
<dbReference type="EMBL" id="FMYP01000035">
    <property type="protein sequence ID" value="SDC53489.1"/>
    <property type="molecule type" value="Genomic_DNA"/>
</dbReference>
<keyword evidence="3" id="KW-1185">Reference proteome</keyword>
<dbReference type="AlphaFoldDB" id="A0A1G6MDB5"/>
<dbReference type="Proteomes" id="UP000199452">
    <property type="component" value="Unassembled WGS sequence"/>
</dbReference>
<reference evidence="2 3" key="1">
    <citation type="submission" date="2016-09" db="EMBL/GenBank/DDBJ databases">
        <authorList>
            <person name="Capua I."/>
            <person name="De Benedictis P."/>
            <person name="Joannis T."/>
            <person name="Lombin L.H."/>
            <person name="Cattoli G."/>
        </authorList>
    </citation>
    <scope>NUCLEOTIDE SEQUENCE [LARGE SCALE GENOMIC DNA]</scope>
    <source>
        <strain evidence="2 3">A7P-90m</strain>
    </source>
</reference>
<evidence type="ECO:0000313" key="3">
    <source>
        <dbReference type="Proteomes" id="UP000199452"/>
    </source>
</evidence>
<evidence type="ECO:0000313" key="2">
    <source>
        <dbReference type="EMBL" id="SDC53489.1"/>
    </source>
</evidence>
<proteinExistence type="predicted"/>
<gene>
    <name evidence="2" type="ORF">SAMN05216323_103545</name>
</gene>
<name>A0A1G6MDB5_9BACT</name>
<dbReference type="RefSeq" id="WP_092438636.1">
    <property type="nucleotide sequence ID" value="NZ_FMYP01000035.1"/>
</dbReference>
<protein>
    <submittedName>
        <fullName evidence="2">Uncharacterized protein</fullName>
    </submittedName>
</protein>
<feature type="coiled-coil region" evidence="1">
    <location>
        <begin position="39"/>
        <end position="66"/>
    </location>
</feature>